<keyword evidence="2 6" id="KW-0328">Glycosyltransferase</keyword>
<evidence type="ECO:0000313" key="6">
    <source>
        <dbReference type="EMBL" id="MCI5755119.1"/>
    </source>
</evidence>
<feature type="domain" description="Diacylglycerol glucosyltransferase N-terminal" evidence="5">
    <location>
        <begin position="14"/>
        <end position="193"/>
    </location>
</feature>
<dbReference type="Pfam" id="PF00534">
    <property type="entry name" value="Glycos_transf_1"/>
    <property type="match status" value="1"/>
</dbReference>
<sequence length="384" mass="41746">MRLLILSCNTGEGHNSTAKAIIQAAESDGAVCEMKDALSYWPAGTNSFICGGHVFLYRNAPELFGAGYRFFEVMSEKTNEKNQLREQKGKEPVRNAILGLAKLPAEKLYADISAGAYDAVICVHVFASLMMTEIRRKYGDSLPTYFVATDYTCSPGVNISDFNACFIPAEGLIPEFSGLGVKPEKLIPTGIPIRADFYTKLPADEAKEKLGLPKDRRIVLFMCGSMGVGPMKETVGLLLESMPSDAAIAVICGRNEKLKSQMEKVGNNGNLFVIGYTKEVCTYMDAASLIITKAGGLSSTEAATKHLPMVFIDAIPGLEVHNRDFFCDNGCAVSGETAEEISSVVCALLNNDSKLNEMRNRLAGYFTHRAADEIYGYIKAECRG</sequence>
<evidence type="ECO:0000256" key="2">
    <source>
        <dbReference type="ARBA" id="ARBA00022676"/>
    </source>
</evidence>
<dbReference type="InterPro" id="IPR001296">
    <property type="entry name" value="Glyco_trans_1"/>
</dbReference>
<accession>A0AAE3FGJ5</accession>
<evidence type="ECO:0000259" key="4">
    <source>
        <dbReference type="Pfam" id="PF00534"/>
    </source>
</evidence>
<dbReference type="SUPFAM" id="SSF53756">
    <property type="entry name" value="UDP-Glycosyltransferase/glycogen phosphorylase"/>
    <property type="match status" value="1"/>
</dbReference>
<comment type="similarity">
    <text evidence="1">Belongs to the glycosyltransferase 28 family.</text>
</comment>
<evidence type="ECO:0000259" key="5">
    <source>
        <dbReference type="Pfam" id="PF06925"/>
    </source>
</evidence>
<evidence type="ECO:0000313" key="7">
    <source>
        <dbReference type="Proteomes" id="UP001139365"/>
    </source>
</evidence>
<dbReference type="GO" id="GO:0016020">
    <property type="term" value="C:membrane"/>
    <property type="evidence" value="ECO:0007669"/>
    <property type="project" value="GOC"/>
</dbReference>
<evidence type="ECO:0000256" key="3">
    <source>
        <dbReference type="ARBA" id="ARBA00022679"/>
    </source>
</evidence>
<proteinExistence type="inferred from homology"/>
<keyword evidence="3 6" id="KW-0808">Transferase</keyword>
<dbReference type="GO" id="GO:0016758">
    <property type="term" value="F:hexosyltransferase activity"/>
    <property type="evidence" value="ECO:0007669"/>
    <property type="project" value="InterPro"/>
</dbReference>
<dbReference type="Gene3D" id="3.40.50.2000">
    <property type="entry name" value="Glycogen Phosphorylase B"/>
    <property type="match status" value="1"/>
</dbReference>
<dbReference type="EMBL" id="JALEMU010000040">
    <property type="protein sequence ID" value="MCI5755119.1"/>
    <property type="molecule type" value="Genomic_DNA"/>
</dbReference>
<feature type="domain" description="Glycosyl transferase family 1" evidence="4">
    <location>
        <begin position="204"/>
        <end position="360"/>
    </location>
</feature>
<name>A0AAE3FGJ5_9BACT</name>
<dbReference type="Pfam" id="PF06925">
    <property type="entry name" value="MGDG_synth"/>
    <property type="match status" value="1"/>
</dbReference>
<reference evidence="6 7" key="1">
    <citation type="submission" date="2022-03" db="EMBL/GenBank/DDBJ databases">
        <title>Metagenome-assembled genomes from swine fecal metagenomes.</title>
        <authorList>
            <person name="Holman D.B."/>
            <person name="Kommadath A."/>
        </authorList>
    </citation>
    <scope>NUCLEOTIDE SEQUENCE [LARGE SCALE GENOMIC DNA]</scope>
    <source>
        <strain evidence="6">SUG147</strain>
    </source>
</reference>
<gene>
    <name evidence="6" type="ORF">MR241_02355</name>
</gene>
<dbReference type="PANTHER" id="PTHR43025">
    <property type="entry name" value="MONOGALACTOSYLDIACYLGLYCEROL SYNTHASE"/>
    <property type="match status" value="1"/>
</dbReference>
<organism evidence="6 7">
    <name type="scientific">Candidatus Colimorpha enterica</name>
    <dbReference type="NCBI Taxonomy" id="3083063"/>
    <lineage>
        <taxon>Bacteria</taxon>
        <taxon>Pseudomonadati</taxon>
        <taxon>Bacteroidota</taxon>
        <taxon>Bacteroidia</taxon>
        <taxon>Bacteroidales</taxon>
        <taxon>Candidatus Colimorpha</taxon>
    </lineage>
</organism>
<comment type="caution">
    <text evidence="6">The sequence shown here is derived from an EMBL/GenBank/DDBJ whole genome shotgun (WGS) entry which is preliminary data.</text>
</comment>
<dbReference type="EC" id="2.4.-.-" evidence="6"/>
<protein>
    <submittedName>
        <fullName evidence="6">Glycosyltransferase</fullName>
        <ecNumber evidence="6">2.4.-.-</ecNumber>
    </submittedName>
</protein>
<dbReference type="GO" id="GO:0009247">
    <property type="term" value="P:glycolipid biosynthetic process"/>
    <property type="evidence" value="ECO:0007669"/>
    <property type="project" value="InterPro"/>
</dbReference>
<dbReference type="InterPro" id="IPR009695">
    <property type="entry name" value="Diacylglyc_glucosyltr_N"/>
</dbReference>
<dbReference type="PANTHER" id="PTHR43025:SF3">
    <property type="entry name" value="MONOGALACTOSYLDIACYLGLYCEROL SYNTHASE 1, CHLOROPLASTIC"/>
    <property type="match status" value="1"/>
</dbReference>
<dbReference type="AlphaFoldDB" id="A0AAE3FGJ5"/>
<evidence type="ECO:0000256" key="1">
    <source>
        <dbReference type="ARBA" id="ARBA00006962"/>
    </source>
</evidence>
<dbReference type="Proteomes" id="UP001139365">
    <property type="component" value="Unassembled WGS sequence"/>
</dbReference>
<dbReference type="InterPro" id="IPR050519">
    <property type="entry name" value="Glycosyltransf_28_UgtP"/>
</dbReference>